<dbReference type="AlphaFoldDB" id="A0A2B5BD04"/>
<evidence type="ECO:0000313" key="2">
    <source>
        <dbReference type="Proteomes" id="UP000225320"/>
    </source>
</evidence>
<protein>
    <submittedName>
        <fullName evidence="1">Uncharacterized protein</fullName>
    </submittedName>
</protein>
<reference evidence="1 2" key="1">
    <citation type="submission" date="2017-09" db="EMBL/GenBank/DDBJ databases">
        <title>Large-scale bioinformatics analysis of Bacillus genomes uncovers conserved roles of natural products in bacterial physiology.</title>
        <authorList>
            <consortium name="Agbiome Team Llc"/>
            <person name="Bleich R.M."/>
            <person name="Grubbs K.J."/>
            <person name="Santa Maria K.C."/>
            <person name="Allen S.E."/>
            <person name="Farag S."/>
            <person name="Shank E.A."/>
            <person name="Bowers A."/>
        </authorList>
    </citation>
    <scope>NUCLEOTIDE SEQUENCE [LARGE SCALE GENOMIC DNA]</scope>
    <source>
        <strain evidence="1 2">AFS094862</strain>
    </source>
</reference>
<organism evidence="1 2">
    <name type="scientific">Bacillus toyonensis</name>
    <dbReference type="NCBI Taxonomy" id="155322"/>
    <lineage>
        <taxon>Bacteria</taxon>
        <taxon>Bacillati</taxon>
        <taxon>Bacillota</taxon>
        <taxon>Bacilli</taxon>
        <taxon>Bacillales</taxon>
        <taxon>Bacillaceae</taxon>
        <taxon>Bacillus</taxon>
        <taxon>Bacillus cereus group</taxon>
    </lineage>
</organism>
<comment type="caution">
    <text evidence="1">The sequence shown here is derived from an EMBL/GenBank/DDBJ whole genome shotgun (WGS) entry which is preliminary data.</text>
</comment>
<evidence type="ECO:0000313" key="1">
    <source>
        <dbReference type="EMBL" id="PGG94072.1"/>
    </source>
</evidence>
<gene>
    <name evidence="1" type="ORF">CON73_04405</name>
</gene>
<accession>A0A2B5BD04</accession>
<dbReference type="Proteomes" id="UP000225320">
    <property type="component" value="Unassembled WGS sequence"/>
</dbReference>
<dbReference type="RefSeq" id="WP_098070422.1">
    <property type="nucleotide sequence ID" value="NZ_NUAZ01000291.1"/>
</dbReference>
<dbReference type="EMBL" id="NVOI01000021">
    <property type="protein sequence ID" value="PGG94072.1"/>
    <property type="molecule type" value="Genomic_DNA"/>
</dbReference>
<name>A0A2B5BD04_9BACI</name>
<sequence>MNVHEIYMEALEHEKKQYKKWELEILRLQQELAIATSHLQHHKNEHNRLQDIINKQQQGKI</sequence>
<proteinExistence type="predicted"/>